<evidence type="ECO:0000313" key="3">
    <source>
        <dbReference type="Proteomes" id="UP000198859"/>
    </source>
</evidence>
<evidence type="ECO:0000313" key="2">
    <source>
        <dbReference type="EMBL" id="SDR80423.1"/>
    </source>
</evidence>
<reference evidence="3" key="1">
    <citation type="submission" date="2016-10" db="EMBL/GenBank/DDBJ databases">
        <authorList>
            <person name="Varghese N."/>
            <person name="Submissions S."/>
        </authorList>
    </citation>
    <scope>NUCLEOTIDE SEQUENCE [LARGE SCALE GENOMIC DNA]</scope>
    <source>
        <strain evidence="3">DSM 22127</strain>
    </source>
</reference>
<feature type="region of interest" description="Disordered" evidence="1">
    <location>
        <begin position="1"/>
        <end position="54"/>
    </location>
</feature>
<dbReference type="EMBL" id="LT629757">
    <property type="protein sequence ID" value="SDR80423.1"/>
    <property type="molecule type" value="Genomic_DNA"/>
</dbReference>
<dbReference type="AlphaFoldDB" id="A0A1H1M0V8"/>
<dbReference type="Proteomes" id="UP000198859">
    <property type="component" value="Chromosome I"/>
</dbReference>
<feature type="compositionally biased region" description="Polar residues" evidence="1">
    <location>
        <begin position="42"/>
        <end position="54"/>
    </location>
</feature>
<organism evidence="2 3">
    <name type="scientific">Nocardioides scoriae</name>
    <dbReference type="NCBI Taxonomy" id="642780"/>
    <lineage>
        <taxon>Bacteria</taxon>
        <taxon>Bacillati</taxon>
        <taxon>Actinomycetota</taxon>
        <taxon>Actinomycetes</taxon>
        <taxon>Propionibacteriales</taxon>
        <taxon>Nocardioidaceae</taxon>
        <taxon>Nocardioides</taxon>
    </lineage>
</organism>
<keyword evidence="3" id="KW-1185">Reference proteome</keyword>
<proteinExistence type="predicted"/>
<protein>
    <submittedName>
        <fullName evidence="2">Uncharacterized protein</fullName>
    </submittedName>
</protein>
<accession>A0A1H1M0V8</accession>
<gene>
    <name evidence="2" type="ORF">SAMN04488570_0434</name>
</gene>
<name>A0A1H1M0V8_9ACTN</name>
<evidence type="ECO:0000256" key="1">
    <source>
        <dbReference type="SAM" id="MobiDB-lite"/>
    </source>
</evidence>
<sequence>MTSRTTSYEVVAPATTSDDVRPVRRPPRTTPGQARGPAKPTPQRSSSRVTQYSVSGVGGVVNRAFGR</sequence>